<evidence type="ECO:0000256" key="6">
    <source>
        <dbReference type="SAM" id="Phobius"/>
    </source>
</evidence>
<name>A0A1G7MG16_9PROT</name>
<dbReference type="EMBL" id="FNCE01000001">
    <property type="protein sequence ID" value="SDF60677.1"/>
    <property type="molecule type" value="Genomic_DNA"/>
</dbReference>
<dbReference type="RefSeq" id="WP_090018605.1">
    <property type="nucleotide sequence ID" value="NZ_FNCE01000001.1"/>
</dbReference>
<dbReference type="InterPro" id="IPR029045">
    <property type="entry name" value="ClpP/crotonase-like_dom_sf"/>
</dbReference>
<feature type="chain" id="PRO_5011643611" evidence="7">
    <location>
        <begin position="23"/>
        <end position="490"/>
    </location>
</feature>
<evidence type="ECO:0000259" key="10">
    <source>
        <dbReference type="Pfam" id="PF25145"/>
    </source>
</evidence>
<dbReference type="GO" id="GO:0016020">
    <property type="term" value="C:membrane"/>
    <property type="evidence" value="ECO:0007669"/>
    <property type="project" value="UniProtKB-SubCell"/>
</dbReference>
<dbReference type="InterPro" id="IPR056738">
    <property type="entry name" value="NfeD1b_N"/>
</dbReference>
<feature type="transmembrane region" description="Helical" evidence="6">
    <location>
        <begin position="356"/>
        <end position="375"/>
    </location>
</feature>
<feature type="transmembrane region" description="Helical" evidence="6">
    <location>
        <begin position="332"/>
        <end position="349"/>
    </location>
</feature>
<sequence>MWFRALWVVALLAGLALQAVPAAEDSASGADPPPRATVLTVDGPIGPASAGYIRDGIDEAAENGASIVVLRLNTPGGLSTSMRSIIDKILAAPIPVATYVAPRGARAASAGTYILYASHVAAMAPGTTLGAATPVQMGGGSSPMPGGGGGENPGGGNGEDPAKEDGQQGEEGEQTDETAPSDGDAKRAKAVNDAVAYIRALADLRGRNADWGEKAVREAATLTSDKAVEQNVADLLATDVADLLAKIDGRTIEVGKQDVTLATKDAQVTEKPMDWRDKLLATITDPNVAFIFMMVGVYGLIFELSNPGAIVPGVLGVICLLIGLYALNVLPVSYAGLALILVGIAFMVGEAFAPSFGALGLGGIAAFALGATMLFETDSPYFELSYWTVAGVTATTGLILVLLIGYLARAQTRPLATGRETIVGTLARVDEWSAGHGRVVISGEYWNARGPADLEAGQQVRVTAAEGLTLTVEPAPPTQQPGEAPWQPTS</sequence>
<evidence type="ECO:0000256" key="4">
    <source>
        <dbReference type="ARBA" id="ARBA00023136"/>
    </source>
</evidence>
<dbReference type="AlphaFoldDB" id="A0A1G7MG16"/>
<feature type="region of interest" description="Disordered" evidence="5">
    <location>
        <begin position="133"/>
        <end position="187"/>
    </location>
</feature>
<dbReference type="Gene3D" id="2.40.50.140">
    <property type="entry name" value="Nucleic acid-binding proteins"/>
    <property type="match status" value="1"/>
</dbReference>
<feature type="transmembrane region" description="Helical" evidence="6">
    <location>
        <begin position="387"/>
        <end position="408"/>
    </location>
</feature>
<dbReference type="Pfam" id="PF24961">
    <property type="entry name" value="NfeD_membrane"/>
    <property type="match status" value="1"/>
</dbReference>
<keyword evidence="11" id="KW-0378">Hydrolase</keyword>
<dbReference type="Proteomes" id="UP000199415">
    <property type="component" value="Unassembled WGS sequence"/>
</dbReference>
<organism evidence="11 12">
    <name type="scientific">Limimonas halophila</name>
    <dbReference type="NCBI Taxonomy" id="1082479"/>
    <lineage>
        <taxon>Bacteria</taxon>
        <taxon>Pseudomonadati</taxon>
        <taxon>Pseudomonadota</taxon>
        <taxon>Alphaproteobacteria</taxon>
        <taxon>Rhodospirillales</taxon>
        <taxon>Rhodovibrionaceae</taxon>
        <taxon>Limimonas</taxon>
    </lineage>
</organism>
<dbReference type="CDD" id="cd07020">
    <property type="entry name" value="Clp_protease_NfeD_1"/>
    <property type="match status" value="1"/>
</dbReference>
<dbReference type="InterPro" id="IPR002810">
    <property type="entry name" value="NfeD-like_C"/>
</dbReference>
<dbReference type="OrthoDB" id="5289056at2"/>
<dbReference type="Pfam" id="PF01957">
    <property type="entry name" value="NfeD"/>
    <property type="match status" value="1"/>
</dbReference>
<evidence type="ECO:0000256" key="5">
    <source>
        <dbReference type="SAM" id="MobiDB-lite"/>
    </source>
</evidence>
<dbReference type="InterPro" id="IPR056739">
    <property type="entry name" value="NfeD_membrane"/>
</dbReference>
<evidence type="ECO:0000256" key="7">
    <source>
        <dbReference type="SAM" id="SignalP"/>
    </source>
</evidence>
<dbReference type="Gene3D" id="3.90.226.10">
    <property type="entry name" value="2-enoyl-CoA Hydratase, Chain A, domain 1"/>
    <property type="match status" value="1"/>
</dbReference>
<evidence type="ECO:0000256" key="2">
    <source>
        <dbReference type="ARBA" id="ARBA00022692"/>
    </source>
</evidence>
<feature type="domain" description="NfeD-like C-terminal" evidence="8">
    <location>
        <begin position="420"/>
        <end position="474"/>
    </location>
</feature>
<dbReference type="SUPFAM" id="SSF52096">
    <property type="entry name" value="ClpP/crotonase"/>
    <property type="match status" value="1"/>
</dbReference>
<evidence type="ECO:0000313" key="12">
    <source>
        <dbReference type="Proteomes" id="UP000199415"/>
    </source>
</evidence>
<dbReference type="Pfam" id="PF25145">
    <property type="entry name" value="NfeD1b_N"/>
    <property type="match status" value="1"/>
</dbReference>
<feature type="transmembrane region" description="Helical" evidence="6">
    <location>
        <begin position="279"/>
        <end position="301"/>
    </location>
</feature>
<evidence type="ECO:0000259" key="8">
    <source>
        <dbReference type="Pfam" id="PF01957"/>
    </source>
</evidence>
<dbReference type="InterPro" id="IPR012340">
    <property type="entry name" value="NA-bd_OB-fold"/>
</dbReference>
<protein>
    <submittedName>
        <fullName evidence="11">Membrane-bound serine protease (ClpP class)</fullName>
    </submittedName>
</protein>
<dbReference type="PANTHER" id="PTHR33507">
    <property type="entry name" value="INNER MEMBRANE PROTEIN YBBJ"/>
    <property type="match status" value="1"/>
</dbReference>
<keyword evidence="11" id="KW-0645">Protease</keyword>
<gene>
    <name evidence="11" type="ORF">SAMN05216241_101604</name>
</gene>
<dbReference type="GO" id="GO:0006508">
    <property type="term" value="P:proteolysis"/>
    <property type="evidence" value="ECO:0007669"/>
    <property type="project" value="UniProtKB-KW"/>
</dbReference>
<evidence type="ECO:0000256" key="1">
    <source>
        <dbReference type="ARBA" id="ARBA00004141"/>
    </source>
</evidence>
<feature type="transmembrane region" description="Helical" evidence="6">
    <location>
        <begin position="308"/>
        <end position="326"/>
    </location>
</feature>
<comment type="subcellular location">
    <subcellularLocation>
        <location evidence="1">Membrane</location>
        <topology evidence="1">Multi-pass membrane protein</topology>
    </subcellularLocation>
</comment>
<dbReference type="InterPro" id="IPR052165">
    <property type="entry name" value="Membrane_assoc_protease"/>
</dbReference>
<accession>A0A1G7MG16</accession>
<keyword evidence="7" id="KW-0732">Signal</keyword>
<keyword evidence="4 6" id="KW-0472">Membrane</keyword>
<feature type="compositionally biased region" description="Gly residues" evidence="5">
    <location>
        <begin position="137"/>
        <end position="158"/>
    </location>
</feature>
<evidence type="ECO:0000256" key="3">
    <source>
        <dbReference type="ARBA" id="ARBA00022989"/>
    </source>
</evidence>
<feature type="signal peptide" evidence="7">
    <location>
        <begin position="1"/>
        <end position="22"/>
    </location>
</feature>
<evidence type="ECO:0000313" key="11">
    <source>
        <dbReference type="EMBL" id="SDF60677.1"/>
    </source>
</evidence>
<dbReference type="STRING" id="1082479.SAMN05216241_101604"/>
<evidence type="ECO:0000259" key="9">
    <source>
        <dbReference type="Pfam" id="PF24961"/>
    </source>
</evidence>
<dbReference type="GO" id="GO:0008233">
    <property type="term" value="F:peptidase activity"/>
    <property type="evidence" value="ECO:0007669"/>
    <property type="project" value="UniProtKB-KW"/>
</dbReference>
<keyword evidence="12" id="KW-1185">Reference proteome</keyword>
<dbReference type="SUPFAM" id="SSF141322">
    <property type="entry name" value="NfeD domain-like"/>
    <property type="match status" value="1"/>
</dbReference>
<feature type="domain" description="NfeD integral membrane" evidence="9">
    <location>
        <begin position="287"/>
        <end position="403"/>
    </location>
</feature>
<keyword evidence="2 6" id="KW-0812">Transmembrane</keyword>
<proteinExistence type="predicted"/>
<reference evidence="11 12" key="1">
    <citation type="submission" date="2016-10" db="EMBL/GenBank/DDBJ databases">
        <authorList>
            <person name="de Groot N.N."/>
        </authorList>
    </citation>
    <scope>NUCLEOTIDE SEQUENCE [LARGE SCALE GENOMIC DNA]</scope>
    <source>
        <strain evidence="11 12">DSM 25584</strain>
    </source>
</reference>
<dbReference type="PANTHER" id="PTHR33507:SF4">
    <property type="entry name" value="NODULATION COMPETITIVENESS PROTEIN NFED"/>
    <property type="match status" value="1"/>
</dbReference>
<keyword evidence="3 6" id="KW-1133">Transmembrane helix</keyword>
<feature type="compositionally biased region" description="Acidic residues" evidence="5">
    <location>
        <begin position="167"/>
        <end position="176"/>
    </location>
</feature>
<feature type="domain" description="NfeD1b N-terminal" evidence="10">
    <location>
        <begin position="50"/>
        <end position="140"/>
    </location>
</feature>